<feature type="domain" description="Pre-mRNA-splicing factor 3" evidence="8">
    <location>
        <begin position="261"/>
        <end position="469"/>
    </location>
</feature>
<comment type="similarity">
    <text evidence="5">Belongs to the nuclear import and ribosome assembly adapter family.</text>
</comment>
<evidence type="ECO:0000256" key="3">
    <source>
        <dbReference type="ARBA" id="ARBA00023187"/>
    </source>
</evidence>
<comment type="subcellular location">
    <subcellularLocation>
        <location evidence="1">Nucleus</location>
    </subcellularLocation>
</comment>
<dbReference type="EMBL" id="DS022300">
    <property type="protein sequence ID" value="OAJ37123.1"/>
    <property type="molecule type" value="Genomic_DNA"/>
</dbReference>
<evidence type="ECO:0000256" key="6">
    <source>
        <dbReference type="SAM" id="MobiDB-lite"/>
    </source>
</evidence>
<dbReference type="Pfam" id="PF06544">
    <property type="entry name" value="Prp3_C"/>
    <property type="match status" value="1"/>
</dbReference>
<dbReference type="InterPro" id="IPR027104">
    <property type="entry name" value="Prp3"/>
</dbReference>
<gene>
    <name evidence="10" type="ORF">BDEG_21188</name>
</gene>
<evidence type="ECO:0000259" key="7">
    <source>
        <dbReference type="Pfam" id="PF06544"/>
    </source>
</evidence>
<name>A0A177WAR2_BATDL</name>
<sequence>MDSKKRQAAASNGNSGQTTALDEDVHADKKIKTSVPSQEQIQQLIARAKEKAAALGLQARLASARNAAQSATSGNPVRPGANLTSAMGGLGNLIRPDAVFSAAGNAVRPSMRTAATSGVSTLDSIRSHGFSGQMGTMPTGLNHSVRPSMKSIQEQIAAKQEQLRQSFAGNNVLPGMAVNRLSTFQSFTTDKAKGGLGVEYHPALKMDVSNSASARSKTVFPKPMFTTVKANQYVVEEAPVSRKEYKIDREVSLDFKDPLKNPYFDPDLKASSAIAPRIRPSRSLKFVQHGKYIDIAEKQRTLLTLEKLKRDIAEKIKTTGIDKEIDLVSDKSLRTEPPPIVEWWDANIIMDGSYSDFDPTAYLDGEEKLVTNLVQHPVPIEPPAEPNAPAPRAIMLTTKERKKLRRQRRQEDRKERSEKIRLGLLPKEQPKVKIANMMRVFGEEAISNPTLVEAKVREQIAARKQKHIDLVASSRLTDEQRKEKLRNKLQEDTSLLVHVAVFRIDDLSHPQNTFKVTQNAQQYNLTGAAIVQPKMNVVIVEGGPKGIKAYKKLMLRRIDWSKTKDDQDQHDGDQNEVDTEAIPKKCFLVWEGEVKERSFRTFRFKALPTDSMAREYLQKMRVVQYWDAALQRKQNQKANRANPILGAGVFTDGSAPKSNDALSISSQLQNIPALQKLKSEDASDRAWAATAVSHFVQDDAQRKQLLSSGLLPLLVPLLADTHSRVVLEVLGAMQNVVISGGESAALDLIHMGVMTPLMECLSKIAGLVDAAMISKSIPPKTNLDMHVDVIDESDGKKSEDLLQPSPFDLAQQAFGLLWSLGEVSNDVVVQLSNVDVITFAMRLLDPLHISIVPWSLMRVIGQFLNTIIESNPKVHAIFSNTPAFVTLLFSFVNSNAPDFGTWNDNKIVLAVLCASILENLRPVLIDQSDTPRITEFYSHILTVLSKSLDLDLQSQLVCVASAGAALASQKETLDSEMTDSHDGLSAVQNKDTKYLAELESKLENMQLALELLANIYSEEAPEACSEQCSEEVEQDDMTETDIDMDDMAIVTCEDTEHQENATEANLPTSVLSQALLSDTLQLLPKLARIATVQLPVPSLASKSTESVMIHIHSVLARTLGCITNMILLGYLSEWQVSQATLLTELFQGIFKSCINISSAVPTDMTPTQDYVDWLLKLVAATSGAPASLRAKGVGILAHHARLQGNIEVNRIIGRSFIAQLATSDAPEVLCEILNGIYDIYGDATFDYDMPVFVQGGFLAQLEKLHPTLRSKFKSIDKRKQRDVRERADEMILNLRAFIQYKASERK</sequence>
<dbReference type="GO" id="GO:0000398">
    <property type="term" value="P:mRNA splicing, via spliceosome"/>
    <property type="evidence" value="ECO:0007669"/>
    <property type="project" value="InterPro"/>
</dbReference>
<dbReference type="PANTHER" id="PTHR14212:SF0">
    <property type="entry name" value="U4_U6 SMALL NUCLEAR RIBONUCLEOPROTEIN PRP3"/>
    <property type="match status" value="1"/>
</dbReference>
<reference evidence="10 11" key="2">
    <citation type="submission" date="2016-05" db="EMBL/GenBank/DDBJ databases">
        <title>Lineage-specific infection strategies underlie the spectrum of fungal disease in amphibians.</title>
        <authorList>
            <person name="Cuomo C.A."/>
            <person name="Farrer R.A."/>
            <person name="James T."/>
            <person name="Longcore J."/>
            <person name="Birren B."/>
        </authorList>
    </citation>
    <scope>NUCLEOTIDE SEQUENCE [LARGE SCALE GENOMIC DNA]</scope>
    <source>
        <strain evidence="10 11">JEL423</strain>
    </source>
</reference>
<organism evidence="10 11">
    <name type="scientific">Batrachochytrium dendrobatidis (strain JEL423)</name>
    <dbReference type="NCBI Taxonomy" id="403673"/>
    <lineage>
        <taxon>Eukaryota</taxon>
        <taxon>Fungi</taxon>
        <taxon>Fungi incertae sedis</taxon>
        <taxon>Chytridiomycota</taxon>
        <taxon>Chytridiomycota incertae sedis</taxon>
        <taxon>Chytridiomycetes</taxon>
        <taxon>Rhizophydiales</taxon>
        <taxon>Rhizophydiales incertae sedis</taxon>
        <taxon>Batrachochytrium</taxon>
    </lineage>
</organism>
<dbReference type="InterPro" id="IPR010541">
    <property type="entry name" value="Prp3_C"/>
</dbReference>
<dbReference type="CDD" id="cd24162">
    <property type="entry name" value="Prp3_C"/>
    <property type="match status" value="1"/>
</dbReference>
<keyword evidence="4" id="KW-0539">Nucleus</keyword>
<dbReference type="PANTHER" id="PTHR14212">
    <property type="entry name" value="U4/U6-ASSOCIATED RNA SPLICING FACTOR-RELATED"/>
    <property type="match status" value="1"/>
</dbReference>
<evidence type="ECO:0000313" key="11">
    <source>
        <dbReference type="Proteomes" id="UP000077115"/>
    </source>
</evidence>
<dbReference type="Pfam" id="PF25567">
    <property type="entry name" value="TPR_SYO1"/>
    <property type="match status" value="1"/>
</dbReference>
<dbReference type="InterPro" id="IPR013881">
    <property type="entry name" value="Pre-mRNA_splic_Prp3_dom"/>
</dbReference>
<feature type="domain" description="Small nuclear ribonucleoprotein Prp3 C-terminal" evidence="7">
    <location>
        <begin position="500"/>
        <end position="629"/>
    </location>
</feature>
<dbReference type="OrthoDB" id="10264544at2759"/>
<dbReference type="InterPro" id="IPR057990">
    <property type="entry name" value="TPR_SYO1"/>
</dbReference>
<dbReference type="InterPro" id="IPR052616">
    <property type="entry name" value="SYO1-like"/>
</dbReference>
<dbReference type="InterPro" id="IPR016024">
    <property type="entry name" value="ARM-type_fold"/>
</dbReference>
<dbReference type="Proteomes" id="UP000077115">
    <property type="component" value="Unassembled WGS sequence"/>
</dbReference>
<feature type="domain" description="SYO1-like TPR repeats" evidence="9">
    <location>
        <begin position="1170"/>
        <end position="1304"/>
    </location>
</feature>
<evidence type="ECO:0000259" key="9">
    <source>
        <dbReference type="Pfam" id="PF25567"/>
    </source>
</evidence>
<dbReference type="CDD" id="cd13394">
    <property type="entry name" value="Syo1_like"/>
    <property type="match status" value="1"/>
</dbReference>
<dbReference type="Pfam" id="PF00514">
    <property type="entry name" value="Arm"/>
    <property type="match status" value="1"/>
</dbReference>
<feature type="compositionally biased region" description="Polar residues" evidence="6">
    <location>
        <begin position="9"/>
        <end position="20"/>
    </location>
</feature>
<keyword evidence="2" id="KW-0507">mRNA processing</keyword>
<dbReference type="SUPFAM" id="SSF48371">
    <property type="entry name" value="ARM repeat"/>
    <property type="match status" value="1"/>
</dbReference>
<evidence type="ECO:0000256" key="4">
    <source>
        <dbReference type="ARBA" id="ARBA00023242"/>
    </source>
</evidence>
<reference evidence="10 11" key="1">
    <citation type="submission" date="2006-10" db="EMBL/GenBank/DDBJ databases">
        <title>The Genome Sequence of Batrachochytrium dendrobatidis JEL423.</title>
        <authorList>
            <consortium name="The Broad Institute Genome Sequencing Platform"/>
            <person name="Birren B."/>
            <person name="Lander E."/>
            <person name="Galagan J."/>
            <person name="Cuomo C."/>
            <person name="Devon K."/>
            <person name="Jaffe D."/>
            <person name="Butler J."/>
            <person name="Alvarez P."/>
            <person name="Gnerre S."/>
            <person name="Grabherr M."/>
            <person name="Kleber M."/>
            <person name="Mauceli E."/>
            <person name="Brockman W."/>
            <person name="Young S."/>
            <person name="LaButti K."/>
            <person name="Sykes S."/>
            <person name="DeCaprio D."/>
            <person name="Crawford M."/>
            <person name="Koehrsen M."/>
            <person name="Engels R."/>
            <person name="Montgomery P."/>
            <person name="Pearson M."/>
            <person name="Howarth C."/>
            <person name="Larson L."/>
            <person name="White J."/>
            <person name="O'Leary S."/>
            <person name="Kodira C."/>
            <person name="Zeng Q."/>
            <person name="Yandava C."/>
            <person name="Alvarado L."/>
            <person name="Longcore J."/>
            <person name="James T."/>
        </authorList>
    </citation>
    <scope>NUCLEOTIDE SEQUENCE [LARGE SCALE GENOMIC DNA]</scope>
    <source>
        <strain evidence="10 11">JEL423</strain>
    </source>
</reference>
<dbReference type="GO" id="GO:0046540">
    <property type="term" value="C:U4/U6 x U5 tri-snRNP complex"/>
    <property type="evidence" value="ECO:0007669"/>
    <property type="project" value="InterPro"/>
</dbReference>
<keyword evidence="3" id="KW-0508">mRNA splicing</keyword>
<dbReference type="InterPro" id="IPR011989">
    <property type="entry name" value="ARM-like"/>
</dbReference>
<proteinExistence type="inferred from homology"/>
<dbReference type="SMART" id="SM00185">
    <property type="entry name" value="ARM"/>
    <property type="match status" value="1"/>
</dbReference>
<evidence type="ECO:0000256" key="2">
    <source>
        <dbReference type="ARBA" id="ARBA00022664"/>
    </source>
</evidence>
<accession>A0A177WAR2</accession>
<evidence type="ECO:0000313" key="10">
    <source>
        <dbReference type="EMBL" id="OAJ37123.1"/>
    </source>
</evidence>
<evidence type="ECO:0000259" key="8">
    <source>
        <dbReference type="Pfam" id="PF08572"/>
    </source>
</evidence>
<evidence type="ECO:0000256" key="1">
    <source>
        <dbReference type="ARBA" id="ARBA00004123"/>
    </source>
</evidence>
<dbReference type="Pfam" id="PF08572">
    <property type="entry name" value="PRP3"/>
    <property type="match status" value="1"/>
</dbReference>
<dbReference type="Gene3D" id="1.25.10.10">
    <property type="entry name" value="Leucine-rich Repeat Variant"/>
    <property type="match status" value="1"/>
</dbReference>
<evidence type="ECO:0000256" key="5">
    <source>
        <dbReference type="ARBA" id="ARBA00049983"/>
    </source>
</evidence>
<feature type="region of interest" description="Disordered" evidence="6">
    <location>
        <begin position="1"/>
        <end position="37"/>
    </location>
</feature>
<protein>
    <submittedName>
        <fullName evidence="10">Uncharacterized protein</fullName>
    </submittedName>
</protein>
<dbReference type="InterPro" id="IPR000225">
    <property type="entry name" value="Armadillo"/>
</dbReference>
<dbReference type="VEuPathDB" id="FungiDB:BDEG_21188"/>
<dbReference type="STRING" id="403673.A0A177WAR2"/>